<evidence type="ECO:0000256" key="6">
    <source>
        <dbReference type="ARBA" id="ARBA00022741"/>
    </source>
</evidence>
<feature type="signal peptide" evidence="8">
    <location>
        <begin position="1"/>
        <end position="20"/>
    </location>
</feature>
<sequence>MNGRYLVTAVVLALAALSSASVVKPPGDTFELLILHNNDMHARFEQTSQQGGTCTTADREAGKCYGGFPRVAHVVKEARKAAQSGEGPPVLYLNAGDTYTGTAWFTIYKWKIAAEFVNALQPDAVSLGNNDVDKNTLQVSPFLESLQTPILASNVVLKSTEGKVKIQKSIVFDVEGVKVGVVGYLTPNNNILDSFGKIEYIDEVIAVADEVKQLQASGVKIIIALGHSTLAKEQEIAKYVPGIDLVIAGNKNTFYWDGQTVTDEHKPIVVTQASGKQVPIIPSTAYNKYLGSIKVTFDDNGEISEYNAKPILLDDSVPQPKEDVQLLEILSLDLPRNTEVLGQTSVVLDGQSCSSEECNLGNLVTDAIVYYYAVNYEGVRWTDAPIAIVPSGAFASHSIAPPNRPADVTRADLLAAMPLESNLVAVTMNGQVLKQVLEHSVNDDNVSSFLQFSGLRVVYRMKNPQGSRLVSAVVRCWECNVPMFYEVEDNRSYKILMPAAMANGEYGYSMLTDLPKIELDYDEVTCTAEFIKLRSPVYPEIDGRICLGNHEFDNGVSGLSPFITNLTCPVLAANLNLTNVPELQSQSNLMNSVVLDINNTKIGIVGYLTPDTKFLAIRNNVEYIDEIVAVRNEVALLKSKGVNIIIALGHSGFVKDLEIARDVEDIDLVIGGHTNTFLWNGNVTDSDIPDGPYPTMVEQSSGRLVPAVQAYGFTKYLGKLHMIFNADGEINSIDGNPILLDNSISQDPAVLEIVNYYQESVQNITEQVIGNTSTFVDGHSCRIKECNMGNFMADAIIHNYASTYRGQGWTDAPIAIVHSGGIRSSFEIQDSITNITKGDTLRVMPFDGILVKIQIDGQTILKMLEHSVRNYNASFPSGHFLQMSGMKVKYDMSQLPDSRVMNVSVQCGYCLYPEYSTLNETEEYNILMPAFLANGGDGFKSLGNHEFDNGISGLTPFVENLTCPILAANLILTKEPELQAKKNLMDSVVFDINGTKIGVIGYLTPDTKVLAIRNDVEYVEEVIAIQKEAARLKEFGVNILIALGHSGFTKDLEIAEKVEDIDVVIGGHTNTFLWNGTSPDIEKPEGMYPTLVKQKSGRLVPAVQAYAYTKYLGKLHIIFDANGEIISSDGNPVLLDNSVPQDPDVLTIVNRYRESMLQITEQIVGNTSVVLDGQTCRLRECNMGNLITDAMIHRYASEYRGYGWTDAPIAIIQGGGIRATVAHINSPANITQGDLLRVMPFDGNIVKITINGSDVLKMLEHSVWKYNTKRAVGQFLQMSGMMVEYDFRNAPGKRVSKVYMRCGECTNPEYSALNKTGTYKILMPAFLSMGGDGFSMFDGLPSTPLSYDELGSTIQYVENHSPVYPAVEGRIVIHNLDKLRNSGTNLKLSVLAVIVFLYTLLF</sequence>
<dbReference type="SUPFAM" id="SSF56300">
    <property type="entry name" value="Metallo-dependent phosphatases"/>
    <property type="match status" value="3"/>
</dbReference>
<keyword evidence="4" id="KW-0479">Metal-binding</keyword>
<evidence type="ECO:0000256" key="8">
    <source>
        <dbReference type="SAM" id="SignalP"/>
    </source>
</evidence>
<proteinExistence type="inferred from homology"/>
<dbReference type="SUPFAM" id="SSF55816">
    <property type="entry name" value="5'-nucleotidase (syn. UDP-sugar hydrolase), C-terminal domain"/>
    <property type="match status" value="3"/>
</dbReference>
<evidence type="ECO:0000313" key="12">
    <source>
        <dbReference type="RefSeq" id="XP_050549721.1"/>
    </source>
</evidence>
<dbReference type="Pfam" id="PF00149">
    <property type="entry name" value="Metallophos"/>
    <property type="match status" value="2"/>
</dbReference>
<dbReference type="InterPro" id="IPR006179">
    <property type="entry name" value="5_nucleotidase/apyrase"/>
</dbReference>
<evidence type="ECO:0000256" key="7">
    <source>
        <dbReference type="ARBA" id="ARBA00022801"/>
    </source>
</evidence>
<evidence type="ECO:0000256" key="1">
    <source>
        <dbReference type="ARBA" id="ARBA00000815"/>
    </source>
</evidence>
<dbReference type="GO" id="GO:0000166">
    <property type="term" value="F:nucleotide binding"/>
    <property type="evidence" value="ECO:0007669"/>
    <property type="project" value="UniProtKB-KW"/>
</dbReference>
<dbReference type="EC" id="3.1.3.5" evidence="3"/>
<evidence type="ECO:0000256" key="4">
    <source>
        <dbReference type="ARBA" id="ARBA00022723"/>
    </source>
</evidence>
<dbReference type="InterPro" id="IPR029052">
    <property type="entry name" value="Metallo-depent_PP-like"/>
</dbReference>
<feature type="domain" description="Calcineurin-like phosphoesterase" evidence="9">
    <location>
        <begin position="34"/>
        <end position="249"/>
    </location>
</feature>
<name>A0A9R0DN28_SPOFR</name>
<dbReference type="FunFam" id="3.90.780.10:FF:000001">
    <property type="entry name" value="NT5E isoform 3"/>
    <property type="match status" value="1"/>
</dbReference>
<dbReference type="GeneID" id="118271785"/>
<reference evidence="12" key="1">
    <citation type="submission" date="2025-08" db="UniProtKB">
        <authorList>
            <consortium name="RefSeq"/>
        </authorList>
    </citation>
    <scope>IDENTIFICATION</scope>
    <source>
        <tissue evidence="12">Whole larval tissue</tissue>
    </source>
</reference>
<feature type="domain" description="5'-Nucleotidase C-terminal" evidence="10">
    <location>
        <begin position="1164"/>
        <end position="1338"/>
    </location>
</feature>
<dbReference type="PANTHER" id="PTHR11575:SF24">
    <property type="entry name" value="5'-NUCLEOTIDASE"/>
    <property type="match status" value="1"/>
</dbReference>
<evidence type="ECO:0000259" key="9">
    <source>
        <dbReference type="Pfam" id="PF00149"/>
    </source>
</evidence>
<evidence type="ECO:0000259" key="10">
    <source>
        <dbReference type="Pfam" id="PF02872"/>
    </source>
</evidence>
<dbReference type="InterPro" id="IPR008334">
    <property type="entry name" value="5'-Nucleotdase_C"/>
</dbReference>
<dbReference type="GO" id="GO:0006196">
    <property type="term" value="P:AMP catabolic process"/>
    <property type="evidence" value="ECO:0007669"/>
    <property type="project" value="TreeGrafter"/>
</dbReference>
<evidence type="ECO:0000256" key="2">
    <source>
        <dbReference type="ARBA" id="ARBA00006654"/>
    </source>
</evidence>
<dbReference type="Pfam" id="PF02872">
    <property type="entry name" value="5_nucleotid_C"/>
    <property type="match status" value="3"/>
</dbReference>
<dbReference type="FunFam" id="3.60.21.10:FF:000020">
    <property type="entry name" value="NT5E isoform 4"/>
    <property type="match status" value="2"/>
</dbReference>
<evidence type="ECO:0000313" key="11">
    <source>
        <dbReference type="Proteomes" id="UP000829999"/>
    </source>
</evidence>
<dbReference type="Proteomes" id="UP000829999">
    <property type="component" value="Chromosome 5"/>
</dbReference>
<dbReference type="GO" id="GO:0008253">
    <property type="term" value="F:5'-nucleotidase activity"/>
    <property type="evidence" value="ECO:0007669"/>
    <property type="project" value="UniProtKB-EC"/>
</dbReference>
<dbReference type="InterPro" id="IPR004843">
    <property type="entry name" value="Calcineurin-like_PHP"/>
</dbReference>
<dbReference type="PRINTS" id="PR01607">
    <property type="entry name" value="APYRASEFAMLY"/>
</dbReference>
<feature type="chain" id="PRO_5040420278" description="5'-nucleotidase" evidence="8">
    <location>
        <begin position="21"/>
        <end position="1402"/>
    </location>
</feature>
<keyword evidence="6" id="KW-0547">Nucleotide-binding</keyword>
<dbReference type="PANTHER" id="PTHR11575">
    <property type="entry name" value="5'-NUCLEOTIDASE-RELATED"/>
    <property type="match status" value="1"/>
</dbReference>
<dbReference type="GO" id="GO:0005886">
    <property type="term" value="C:plasma membrane"/>
    <property type="evidence" value="ECO:0007669"/>
    <property type="project" value="TreeGrafter"/>
</dbReference>
<dbReference type="GO" id="GO:0046872">
    <property type="term" value="F:metal ion binding"/>
    <property type="evidence" value="ECO:0007669"/>
    <property type="project" value="UniProtKB-KW"/>
</dbReference>
<dbReference type="RefSeq" id="XP_050549721.1">
    <property type="nucleotide sequence ID" value="XM_050693764.1"/>
</dbReference>
<evidence type="ECO:0000256" key="5">
    <source>
        <dbReference type="ARBA" id="ARBA00022729"/>
    </source>
</evidence>
<keyword evidence="5 8" id="KW-0732">Signal</keyword>
<dbReference type="Gene3D" id="3.90.780.10">
    <property type="entry name" value="5'-Nucleotidase, C-terminal domain"/>
    <property type="match status" value="2"/>
</dbReference>
<gene>
    <name evidence="12" type="primary">LOC118271785</name>
</gene>
<feature type="domain" description="5'-Nucleotidase C-terminal" evidence="10">
    <location>
        <begin position="768"/>
        <end position="942"/>
    </location>
</feature>
<dbReference type="InterPro" id="IPR036907">
    <property type="entry name" value="5'-Nucleotdase_C_sf"/>
</dbReference>
<keyword evidence="7" id="KW-0378">Hydrolase</keyword>
<feature type="domain" description="Calcineurin-like phosphoesterase" evidence="9">
    <location>
        <begin position="541"/>
        <end position="674"/>
    </location>
</feature>
<protein>
    <recommendedName>
        <fullName evidence="3">5'-nucleotidase</fullName>
        <ecNumber evidence="3">3.1.3.5</ecNumber>
    </recommendedName>
</protein>
<evidence type="ECO:0000256" key="3">
    <source>
        <dbReference type="ARBA" id="ARBA00012643"/>
    </source>
</evidence>
<feature type="domain" description="5'-Nucleotidase C-terminal" evidence="10">
    <location>
        <begin position="340"/>
        <end position="512"/>
    </location>
</feature>
<organism evidence="11 12">
    <name type="scientific">Spodoptera frugiperda</name>
    <name type="common">Fall armyworm</name>
    <dbReference type="NCBI Taxonomy" id="7108"/>
    <lineage>
        <taxon>Eukaryota</taxon>
        <taxon>Metazoa</taxon>
        <taxon>Ecdysozoa</taxon>
        <taxon>Arthropoda</taxon>
        <taxon>Hexapoda</taxon>
        <taxon>Insecta</taxon>
        <taxon>Pterygota</taxon>
        <taxon>Neoptera</taxon>
        <taxon>Endopterygota</taxon>
        <taxon>Lepidoptera</taxon>
        <taxon>Glossata</taxon>
        <taxon>Ditrysia</taxon>
        <taxon>Noctuoidea</taxon>
        <taxon>Noctuidae</taxon>
        <taxon>Amphipyrinae</taxon>
        <taxon>Spodoptera</taxon>
    </lineage>
</organism>
<comment type="catalytic activity">
    <reaction evidence="1">
        <text>a ribonucleoside 5'-phosphate + H2O = a ribonucleoside + phosphate</text>
        <dbReference type="Rhea" id="RHEA:12484"/>
        <dbReference type="ChEBI" id="CHEBI:15377"/>
        <dbReference type="ChEBI" id="CHEBI:18254"/>
        <dbReference type="ChEBI" id="CHEBI:43474"/>
        <dbReference type="ChEBI" id="CHEBI:58043"/>
        <dbReference type="EC" id="3.1.3.5"/>
    </reaction>
</comment>
<keyword evidence="11" id="KW-1185">Reference proteome</keyword>
<accession>A0A9R0DN28</accession>
<dbReference type="Gene3D" id="3.60.21.10">
    <property type="match status" value="3"/>
</dbReference>
<comment type="similarity">
    <text evidence="2">Belongs to the 5'-nucleotidase family.</text>
</comment>
<dbReference type="OrthoDB" id="7722975at2759"/>